<evidence type="ECO:0000313" key="3">
    <source>
        <dbReference type="Proteomes" id="UP001500665"/>
    </source>
</evidence>
<keyword evidence="3" id="KW-1185">Reference proteome</keyword>
<protein>
    <recommendedName>
        <fullName evidence="4">Lipoprotein</fullName>
    </recommendedName>
</protein>
<evidence type="ECO:0000256" key="1">
    <source>
        <dbReference type="SAM" id="MobiDB-lite"/>
    </source>
</evidence>
<gene>
    <name evidence="2" type="ORF">GCM10009550_42760</name>
</gene>
<evidence type="ECO:0000313" key="2">
    <source>
        <dbReference type="EMBL" id="GAA0956593.1"/>
    </source>
</evidence>
<dbReference type="Proteomes" id="UP001500665">
    <property type="component" value="Unassembled WGS sequence"/>
</dbReference>
<comment type="caution">
    <text evidence="2">The sequence shown here is derived from an EMBL/GenBank/DDBJ whole genome shotgun (WGS) entry which is preliminary data.</text>
</comment>
<accession>A0ABP4C038</accession>
<sequence>MGGRGRLGRALAGCLVLISLAGCYVGYPEGEDIPEPRRPTSAPGERRLAAPETVAGFTKVTGGRPPQAELGPGTTINAYYRRPGIEPDDTDDFSRVLAAEVEGGAAQAERAKERMLDLVGGDLFSETGREEPGPLGGVSSCGFHGVPEDGDVVCAWSDADTAGVITLPGAANTEAGLADVVPLFVAMRHDLVQ</sequence>
<dbReference type="EMBL" id="BAAAHH010000018">
    <property type="protein sequence ID" value="GAA0956593.1"/>
    <property type="molecule type" value="Genomic_DNA"/>
</dbReference>
<feature type="compositionally biased region" description="Basic and acidic residues" evidence="1">
    <location>
        <begin position="34"/>
        <end position="48"/>
    </location>
</feature>
<reference evidence="3" key="1">
    <citation type="journal article" date="2019" name="Int. J. Syst. Evol. Microbiol.">
        <title>The Global Catalogue of Microorganisms (GCM) 10K type strain sequencing project: providing services to taxonomists for standard genome sequencing and annotation.</title>
        <authorList>
            <consortium name="The Broad Institute Genomics Platform"/>
            <consortium name="The Broad Institute Genome Sequencing Center for Infectious Disease"/>
            <person name="Wu L."/>
            <person name="Ma J."/>
        </authorList>
    </citation>
    <scope>NUCLEOTIDE SEQUENCE [LARGE SCALE GENOMIC DNA]</scope>
    <source>
        <strain evidence="3">JCM 10696</strain>
    </source>
</reference>
<proteinExistence type="predicted"/>
<feature type="region of interest" description="Disordered" evidence="1">
    <location>
        <begin position="29"/>
        <end position="48"/>
    </location>
</feature>
<organism evidence="2 3">
    <name type="scientific">Actinocorallia libanotica</name>
    <dbReference type="NCBI Taxonomy" id="46162"/>
    <lineage>
        <taxon>Bacteria</taxon>
        <taxon>Bacillati</taxon>
        <taxon>Actinomycetota</taxon>
        <taxon>Actinomycetes</taxon>
        <taxon>Streptosporangiales</taxon>
        <taxon>Thermomonosporaceae</taxon>
        <taxon>Actinocorallia</taxon>
    </lineage>
</organism>
<evidence type="ECO:0008006" key="4">
    <source>
        <dbReference type="Google" id="ProtNLM"/>
    </source>
</evidence>
<name>A0ABP4C038_9ACTN</name>
<dbReference type="PROSITE" id="PS51257">
    <property type="entry name" value="PROKAR_LIPOPROTEIN"/>
    <property type="match status" value="1"/>
</dbReference>